<protein>
    <submittedName>
        <fullName evidence="1">Uncharacterized protein</fullName>
    </submittedName>
</protein>
<reference evidence="1 2" key="1">
    <citation type="submission" date="2024-10" db="EMBL/GenBank/DDBJ databases">
        <authorList>
            <person name="Cho J.-C."/>
        </authorList>
    </citation>
    <scope>NUCLEOTIDE SEQUENCE [LARGE SCALE GENOMIC DNA]</scope>
    <source>
        <strain evidence="1 2">KCTC29696</strain>
    </source>
</reference>
<name>A0ABW7HV89_9ACTN</name>
<dbReference type="Proteomes" id="UP001607069">
    <property type="component" value="Unassembled WGS sequence"/>
</dbReference>
<dbReference type="EMBL" id="JBIHMK010000051">
    <property type="protein sequence ID" value="MFH0249501.1"/>
    <property type="molecule type" value="Genomic_DNA"/>
</dbReference>
<evidence type="ECO:0000313" key="2">
    <source>
        <dbReference type="Proteomes" id="UP001607069"/>
    </source>
</evidence>
<proteinExistence type="predicted"/>
<gene>
    <name evidence="1" type="ORF">ACG5V6_14910</name>
</gene>
<sequence length="103" mass="11271">MKRLPAVETARHILADTESVTFSDAQEAALAVGRLRGAVRGLLGALELQPLTERLAVQNSAEVDNLLRIRRREFASLRATLEAADRIDQALLSLLLPGEGEQR</sequence>
<accession>A0ABW7HV89</accession>
<dbReference type="RefSeq" id="WP_279948211.1">
    <property type="nucleotide sequence ID" value="NZ_BAABEN010000002.1"/>
</dbReference>
<organism evidence="1 2">
    <name type="scientific">Streptomyces chitinivorans</name>
    <dbReference type="NCBI Taxonomy" id="1257027"/>
    <lineage>
        <taxon>Bacteria</taxon>
        <taxon>Bacillati</taxon>
        <taxon>Actinomycetota</taxon>
        <taxon>Actinomycetes</taxon>
        <taxon>Kitasatosporales</taxon>
        <taxon>Streptomycetaceae</taxon>
        <taxon>Streptomyces</taxon>
    </lineage>
</organism>
<evidence type="ECO:0000313" key="1">
    <source>
        <dbReference type="EMBL" id="MFH0249501.1"/>
    </source>
</evidence>
<comment type="caution">
    <text evidence="1">The sequence shown here is derived from an EMBL/GenBank/DDBJ whole genome shotgun (WGS) entry which is preliminary data.</text>
</comment>
<keyword evidence="2" id="KW-1185">Reference proteome</keyword>